<dbReference type="SUPFAM" id="SSF56655">
    <property type="entry name" value="Carbohydrate phosphatase"/>
    <property type="match status" value="1"/>
</dbReference>
<keyword evidence="3" id="KW-0479">Metal-binding</keyword>
<evidence type="ECO:0000256" key="6">
    <source>
        <dbReference type="ARBA" id="ARBA00023136"/>
    </source>
</evidence>
<evidence type="ECO:0000256" key="2">
    <source>
        <dbReference type="ARBA" id="ARBA00022519"/>
    </source>
</evidence>
<feature type="non-terminal residue" evidence="7">
    <location>
        <position position="162"/>
    </location>
</feature>
<dbReference type="GO" id="GO:0008441">
    <property type="term" value="F:3'(2'),5'-bisphosphate nucleotidase activity"/>
    <property type="evidence" value="ECO:0007669"/>
    <property type="project" value="TreeGrafter"/>
</dbReference>
<keyword evidence="6" id="KW-0472">Membrane</keyword>
<organism evidence="7">
    <name type="scientific">marine metagenome</name>
    <dbReference type="NCBI Taxonomy" id="408172"/>
    <lineage>
        <taxon>unclassified sequences</taxon>
        <taxon>metagenomes</taxon>
        <taxon>ecological metagenomes</taxon>
    </lineage>
</organism>
<keyword evidence="4" id="KW-0378">Hydrolase</keyword>
<dbReference type="PROSITE" id="PS00629">
    <property type="entry name" value="IMP_1"/>
    <property type="match status" value="1"/>
</dbReference>
<evidence type="ECO:0000313" key="7">
    <source>
        <dbReference type="EMBL" id="SVE39514.1"/>
    </source>
</evidence>
<dbReference type="PRINTS" id="PR00377">
    <property type="entry name" value="IMPHPHTASES"/>
</dbReference>
<dbReference type="PANTHER" id="PTHR43028:SF5">
    <property type="entry name" value="3'(2'),5'-BISPHOSPHATE NUCLEOTIDASE 1"/>
    <property type="match status" value="1"/>
</dbReference>
<sequence length="162" mass="18324">MNSEIKYNNLIESLISISKEAGEAILKIYDLDDLGISHKEDNSPLTLADKASNEVICSQLEELTPDIPILSEEGKDISFDKRKNWDTFWLIDPLDGTKEFIKKNGEFSVNIALINHFKPILGIVYAPVLDTTWYGSASEGSFKIIENEKPEKINVLKYDDNE</sequence>
<keyword evidence="1" id="KW-1003">Cell membrane</keyword>
<name>A0A383D5B6_9ZZZZ</name>
<protein>
    <recommendedName>
        <fullName evidence="8">3'(2'),5'-bisphosphate nucleotidase CysQ</fullName>
    </recommendedName>
</protein>
<evidence type="ECO:0000256" key="5">
    <source>
        <dbReference type="ARBA" id="ARBA00022842"/>
    </source>
</evidence>
<evidence type="ECO:0000256" key="3">
    <source>
        <dbReference type="ARBA" id="ARBA00022723"/>
    </source>
</evidence>
<reference evidence="7" key="1">
    <citation type="submission" date="2018-05" db="EMBL/GenBank/DDBJ databases">
        <authorList>
            <person name="Lanie J.A."/>
            <person name="Ng W.-L."/>
            <person name="Kazmierczak K.M."/>
            <person name="Andrzejewski T.M."/>
            <person name="Davidsen T.M."/>
            <person name="Wayne K.J."/>
            <person name="Tettelin H."/>
            <person name="Glass J.I."/>
            <person name="Rusch D."/>
            <person name="Podicherti R."/>
            <person name="Tsui H.-C.T."/>
            <person name="Winkler M.E."/>
        </authorList>
    </citation>
    <scope>NUCLEOTIDE SEQUENCE</scope>
</reference>
<dbReference type="AlphaFoldDB" id="A0A383D5B6"/>
<keyword evidence="5" id="KW-0460">Magnesium</keyword>
<proteinExistence type="predicted"/>
<dbReference type="GO" id="GO:0046872">
    <property type="term" value="F:metal ion binding"/>
    <property type="evidence" value="ECO:0007669"/>
    <property type="project" value="UniProtKB-KW"/>
</dbReference>
<dbReference type="InterPro" id="IPR000760">
    <property type="entry name" value="Inositol_monophosphatase-like"/>
</dbReference>
<dbReference type="CDD" id="cd01638">
    <property type="entry name" value="CysQ"/>
    <property type="match status" value="1"/>
</dbReference>
<dbReference type="PANTHER" id="PTHR43028">
    <property type="entry name" value="3'(2'),5'-BISPHOSPHATE NUCLEOTIDASE 1"/>
    <property type="match status" value="1"/>
</dbReference>
<dbReference type="InterPro" id="IPR020583">
    <property type="entry name" value="Inositol_monoP_metal-BS"/>
</dbReference>
<accession>A0A383D5B6</accession>
<evidence type="ECO:0000256" key="4">
    <source>
        <dbReference type="ARBA" id="ARBA00022801"/>
    </source>
</evidence>
<dbReference type="InterPro" id="IPR050725">
    <property type="entry name" value="CysQ/Inositol_MonoPase"/>
</dbReference>
<gene>
    <name evidence="7" type="ORF">METZ01_LOCUS492368</name>
</gene>
<dbReference type="Gene3D" id="3.30.540.10">
    <property type="entry name" value="Fructose-1,6-Bisphosphatase, subunit A, domain 1"/>
    <property type="match status" value="1"/>
</dbReference>
<evidence type="ECO:0000256" key="1">
    <source>
        <dbReference type="ARBA" id="ARBA00022475"/>
    </source>
</evidence>
<dbReference type="GO" id="GO:0050427">
    <property type="term" value="P:3'-phosphoadenosine 5'-phosphosulfate metabolic process"/>
    <property type="evidence" value="ECO:0007669"/>
    <property type="project" value="TreeGrafter"/>
</dbReference>
<dbReference type="FunFam" id="3.30.540.10:FF:000007">
    <property type="entry name" value="3'(2'),5'-bisphosphate nucleotidase CysQ"/>
    <property type="match status" value="1"/>
</dbReference>
<dbReference type="EMBL" id="UINC01214329">
    <property type="protein sequence ID" value="SVE39514.1"/>
    <property type="molecule type" value="Genomic_DNA"/>
</dbReference>
<evidence type="ECO:0008006" key="8">
    <source>
        <dbReference type="Google" id="ProtNLM"/>
    </source>
</evidence>
<dbReference type="Pfam" id="PF00459">
    <property type="entry name" value="Inositol_P"/>
    <property type="match status" value="1"/>
</dbReference>
<dbReference type="GO" id="GO:0000103">
    <property type="term" value="P:sulfate assimilation"/>
    <property type="evidence" value="ECO:0007669"/>
    <property type="project" value="TreeGrafter"/>
</dbReference>
<keyword evidence="2" id="KW-0997">Cell inner membrane</keyword>